<keyword evidence="1" id="KW-1133">Transmembrane helix</keyword>
<evidence type="ECO:0000313" key="3">
    <source>
        <dbReference type="Proteomes" id="UP000472262"/>
    </source>
</evidence>
<evidence type="ECO:0008006" key="4">
    <source>
        <dbReference type="Google" id="ProtNLM"/>
    </source>
</evidence>
<feature type="transmembrane region" description="Helical" evidence="1">
    <location>
        <begin position="197"/>
        <end position="216"/>
    </location>
</feature>
<accession>A0A672MFS0</accession>
<evidence type="ECO:0000313" key="2">
    <source>
        <dbReference type="Ensembl" id="ENSSGRP00000035706.1"/>
    </source>
</evidence>
<keyword evidence="3" id="KW-1185">Reference proteome</keyword>
<reference evidence="2" key="2">
    <citation type="submission" date="2025-09" db="UniProtKB">
        <authorList>
            <consortium name="Ensembl"/>
        </authorList>
    </citation>
    <scope>IDENTIFICATION</scope>
</reference>
<dbReference type="AlphaFoldDB" id="A0A672MFS0"/>
<name>A0A672MFS0_SINGR</name>
<sequence length="300" mass="33833">MFLAACSKSWVSCAKGHTHRLAASTAATCHYSCHDKTPADLPLRNTTSQQQWLQRLKTRCWSSSPLSLSKHHCRLHLPLSSVYAANGFCTEASRKPVLEKKSSEKGEDLAASSPAANEGHFQFKELVSESGVINLLNFDVFFIKQDFVFCHFAFFFAVKDAHLMNKIFDKEFVQFAMINQQITCWAKIVQCELGIKMLNSVLYLFFFCLIFRLQLMKNGGKNRSVAFIILFSVEKPCVFQINTGVQLFLVAASLAAPVFHYTDSVLLQSLWFITALTTAASGYSYYHYGKKTVEVLNNTK</sequence>
<reference evidence="2" key="1">
    <citation type="submission" date="2025-08" db="UniProtKB">
        <authorList>
            <consortium name="Ensembl"/>
        </authorList>
    </citation>
    <scope>IDENTIFICATION</scope>
</reference>
<feature type="transmembrane region" description="Helical" evidence="1">
    <location>
        <begin position="265"/>
        <end position="286"/>
    </location>
</feature>
<dbReference type="InParanoid" id="A0A672MFS0"/>
<dbReference type="Ensembl" id="ENSSGRT00000038325.1">
    <property type="protein sequence ID" value="ENSSGRP00000035706.1"/>
    <property type="gene ID" value="ENSSGRG00000019766.1"/>
</dbReference>
<protein>
    <recommendedName>
        <fullName evidence="4">Cardiolipin synthase 1</fullName>
    </recommendedName>
</protein>
<proteinExistence type="predicted"/>
<organism evidence="2 3">
    <name type="scientific">Sinocyclocheilus grahami</name>
    <name type="common">Dianchi golden-line fish</name>
    <name type="synonym">Barbus grahami</name>
    <dbReference type="NCBI Taxonomy" id="75366"/>
    <lineage>
        <taxon>Eukaryota</taxon>
        <taxon>Metazoa</taxon>
        <taxon>Chordata</taxon>
        <taxon>Craniata</taxon>
        <taxon>Vertebrata</taxon>
        <taxon>Euteleostomi</taxon>
        <taxon>Actinopterygii</taxon>
        <taxon>Neopterygii</taxon>
        <taxon>Teleostei</taxon>
        <taxon>Ostariophysi</taxon>
        <taxon>Cypriniformes</taxon>
        <taxon>Cyprinidae</taxon>
        <taxon>Cyprininae</taxon>
        <taxon>Sinocyclocheilus</taxon>
    </lineage>
</organism>
<evidence type="ECO:0000256" key="1">
    <source>
        <dbReference type="SAM" id="Phobius"/>
    </source>
</evidence>
<feature type="transmembrane region" description="Helical" evidence="1">
    <location>
        <begin position="237"/>
        <end position="259"/>
    </location>
</feature>
<dbReference type="Proteomes" id="UP000472262">
    <property type="component" value="Unassembled WGS sequence"/>
</dbReference>
<keyword evidence="1" id="KW-0812">Transmembrane</keyword>
<keyword evidence="1" id="KW-0472">Membrane</keyword>
<dbReference type="OMA" id="CAKGHTH"/>